<dbReference type="GO" id="GO:0005886">
    <property type="term" value="C:plasma membrane"/>
    <property type="evidence" value="ECO:0007669"/>
    <property type="project" value="InterPro"/>
</dbReference>
<protein>
    <submittedName>
        <fullName evidence="6">Uncharacterized protein DUF490</fullName>
    </submittedName>
</protein>
<evidence type="ECO:0000256" key="2">
    <source>
        <dbReference type="ARBA" id="ARBA00022692"/>
    </source>
</evidence>
<organism evidence="6 7">
    <name type="scientific">Sphingobacterium alimentarium</name>
    <dbReference type="NCBI Taxonomy" id="797292"/>
    <lineage>
        <taxon>Bacteria</taxon>
        <taxon>Pseudomonadati</taxon>
        <taxon>Bacteroidota</taxon>
        <taxon>Sphingobacteriia</taxon>
        <taxon>Sphingobacteriales</taxon>
        <taxon>Sphingobacteriaceae</taxon>
        <taxon>Sphingobacterium</taxon>
    </lineage>
</organism>
<gene>
    <name evidence="6" type="ORF">EDC17_101942</name>
</gene>
<evidence type="ECO:0000256" key="3">
    <source>
        <dbReference type="ARBA" id="ARBA00022989"/>
    </source>
</evidence>
<evidence type="ECO:0000256" key="4">
    <source>
        <dbReference type="ARBA" id="ARBA00023136"/>
    </source>
</evidence>
<evidence type="ECO:0000259" key="5">
    <source>
        <dbReference type="Pfam" id="PF04357"/>
    </source>
</evidence>
<dbReference type="Pfam" id="PF04357">
    <property type="entry name" value="TamB"/>
    <property type="match status" value="1"/>
</dbReference>
<comment type="caution">
    <text evidence="6">The sequence shown here is derived from an EMBL/GenBank/DDBJ whole genome shotgun (WGS) entry which is preliminary data.</text>
</comment>
<sequence length="1436" mass="160821">MLAVFSLQFASVQTYLTGHVAKFLSKELKAIISLERVYFKPFSTLTLQNLAVIEHNGDTTLYAKAVDANLDLLKFFDNKVTVEKIKLREAYLNYQIYKDSTNLSKYVQYFAPKKTEPKTQKQKLELTLSQIELVNNKFRMVNHQINAPHSGVDFGDLYVTELSGLVDDISLGSITSAHISHLTLKEKSGFHLRELSSNASYGEQQMKFENLLIRTNESTLKDYVVFDYKDISDFTSFIKDVRVTAQLEDSYIDSRDIEFFAPSMHTVQFSTHIKNANLNGTVADIRANNVELATGNNTSLKSDFTIKGLPNINKTVFGFNVKELVSSAKDIEYFVPKLANNKSLVLPSELHNLKDLHYTGTFLGLYNDFDIKGLLTTVAGAVRADAHLKIQDRLSYDGKLMASNFNLGDVLHLKSVQRSTFNLALHGSGLNLDDLDVKFEGNIHNIATPTYSYENIYVKGTFADKALAIEGTVDDKNIQLTYNSSIDWKNSTPNYILDAAIKYAALNKLGWLNKDSVILKHATLNTNLVGNSINTLEGHLYAHSVSFSTSKGDFFIPTVNFEAEGNEKSRLLSLNSDVLDVEMVGVIDLNTIVPYFKSLAMRYAPAINLETQHYNPQNFNLAINVKSFQPISALLDPSLTLDDGALLDAQFSSEDYQAKFVAFSPSLLYKGIKVSNLSVQENADNRAFSLDIKADRVNFADSTYINNVAIRNVLANDSLVFNVEMSEKHATNYLNLNGDIHFAHNAPAYIHFRPSYIVLNSEKWSLNDDAKMHISQGKIYISDLVLNQDKQQVKLDGVLSKENDKLNMLFQNFDLASLQGITKPLGIHLEGMMDGKVDIVSVFKNPVASMNIQTSPIVYNEVAIGKLGLEANFNPVTGNMLIDMQLLDDLQRGVLINGEYNFFNEDEKLDLKGKLQETDLAIFQPFLKKLVSNLKGKGNADVEIKGTFKNPKITGLGRFNAAEFTVNYLNTHYLVDNQIALVENNAIILQNLTLRDSRGNSAVANGMVNLQKLANPYIDVDISGNKIMILNTSYKDNNQYYGTAFATGVFRFKGYTSSINIDIDARSENGTYITLPFNSAMTISDNDFIYFVSADSSENENRVKRNLFNGLTMNMNLNFTPDAEVNLQTTMGSLRGSGSGTIAMKISNLGDFEMFGDYIVTQGKFHFTAQDFINKYFDIKEGGTIRWTGEPTEAVINLNAIYQQRTAIGPLFNAAGHAGDNERVLAQADMLIKGTLEQPDVTFDLNFPQNPYIKDQLQSYLSDANNVNQQALSLIVRRSFTPSSSNEIGREVNNTLLSAGTEIAFNQLNNIISQSLNVNFLDLNIRSFNDASASLRLLNDRLVLSGGITDRTNYEATDLTFFRQGITTDAELTYKLRQDGNLLFRAYNRPYTRNFLIRSLDAEYITALGLVYRQEFNSLGELWRRLWFVKPAKPKD</sequence>
<keyword evidence="7" id="KW-1185">Reference proteome</keyword>
<dbReference type="InterPro" id="IPR007452">
    <property type="entry name" value="TamB_C"/>
</dbReference>
<keyword evidence="4" id="KW-0472">Membrane</keyword>
<proteinExistence type="predicted"/>
<comment type="subcellular location">
    <subcellularLocation>
        <location evidence="1">Membrane</location>
        <topology evidence="1">Single-pass membrane protein</topology>
    </subcellularLocation>
</comment>
<keyword evidence="2" id="KW-0812">Transmembrane</keyword>
<dbReference type="GO" id="GO:0009306">
    <property type="term" value="P:protein secretion"/>
    <property type="evidence" value="ECO:0007669"/>
    <property type="project" value="InterPro"/>
</dbReference>
<dbReference type="RefSeq" id="WP_132777654.1">
    <property type="nucleotide sequence ID" value="NZ_SMBZ01000019.1"/>
</dbReference>
<evidence type="ECO:0000313" key="6">
    <source>
        <dbReference type="EMBL" id="TCV13686.1"/>
    </source>
</evidence>
<dbReference type="EMBL" id="SMBZ01000019">
    <property type="protein sequence ID" value="TCV13686.1"/>
    <property type="molecule type" value="Genomic_DNA"/>
</dbReference>
<accession>A0A4R3VWP1</accession>
<evidence type="ECO:0000256" key="1">
    <source>
        <dbReference type="ARBA" id="ARBA00004167"/>
    </source>
</evidence>
<feature type="domain" description="Translocation and assembly module TamB C-terminal" evidence="5">
    <location>
        <begin position="991"/>
        <end position="1416"/>
    </location>
</feature>
<reference evidence="6 7" key="1">
    <citation type="submission" date="2019-03" db="EMBL/GenBank/DDBJ databases">
        <title>Genomic Encyclopedia of Type Strains, Phase IV (KMG-IV): sequencing the most valuable type-strain genomes for metagenomic binning, comparative biology and taxonomic classification.</title>
        <authorList>
            <person name="Goeker M."/>
        </authorList>
    </citation>
    <scope>NUCLEOTIDE SEQUENCE [LARGE SCALE GENOMIC DNA]</scope>
    <source>
        <strain evidence="6 7">DSM 22362</strain>
    </source>
</reference>
<dbReference type="OrthoDB" id="680700at2"/>
<evidence type="ECO:0000313" key="7">
    <source>
        <dbReference type="Proteomes" id="UP000295197"/>
    </source>
</evidence>
<keyword evidence="3" id="KW-1133">Transmembrane helix</keyword>
<dbReference type="Proteomes" id="UP000295197">
    <property type="component" value="Unassembled WGS sequence"/>
</dbReference>
<name>A0A4R3VWP1_9SPHI</name>